<evidence type="ECO:0000313" key="2">
    <source>
        <dbReference type="EMBL" id="MUN35166.1"/>
    </source>
</evidence>
<dbReference type="PANTHER" id="PTHR33164">
    <property type="entry name" value="TRANSCRIPTIONAL REGULATOR, MARR FAMILY"/>
    <property type="match status" value="1"/>
</dbReference>
<reference evidence="2 3" key="1">
    <citation type="submission" date="2019-11" db="EMBL/GenBank/DDBJ databases">
        <authorList>
            <person name="Cao P."/>
        </authorList>
    </citation>
    <scope>NUCLEOTIDE SEQUENCE [LARGE SCALE GENOMIC DNA]</scope>
    <source>
        <strain evidence="2 3">NEAU-AAG5</strain>
    </source>
</reference>
<feature type="domain" description="HTH marR-type" evidence="1">
    <location>
        <begin position="1"/>
        <end position="132"/>
    </location>
</feature>
<keyword evidence="3" id="KW-1185">Reference proteome</keyword>
<dbReference type="GO" id="GO:0003700">
    <property type="term" value="F:DNA-binding transcription factor activity"/>
    <property type="evidence" value="ECO:0007669"/>
    <property type="project" value="InterPro"/>
</dbReference>
<comment type="caution">
    <text evidence="2">The sequence shown here is derived from an EMBL/GenBank/DDBJ whole genome shotgun (WGS) entry which is preliminary data.</text>
</comment>
<dbReference type="Pfam" id="PF12802">
    <property type="entry name" value="MarR_2"/>
    <property type="match status" value="1"/>
</dbReference>
<dbReference type="InterPro" id="IPR036388">
    <property type="entry name" value="WH-like_DNA-bd_sf"/>
</dbReference>
<evidence type="ECO:0000259" key="1">
    <source>
        <dbReference type="PROSITE" id="PS50995"/>
    </source>
</evidence>
<name>A0A7K1KTA9_9ACTN</name>
<proteinExistence type="predicted"/>
<protein>
    <submittedName>
        <fullName evidence="2">MarR family transcriptional regulator</fullName>
    </submittedName>
</protein>
<dbReference type="SUPFAM" id="SSF46785">
    <property type="entry name" value="Winged helix' DNA-binding domain"/>
    <property type="match status" value="1"/>
</dbReference>
<dbReference type="PANTHER" id="PTHR33164:SF106">
    <property type="entry name" value="TRANSCRIPTIONAL REGULATORY PROTEIN"/>
    <property type="match status" value="1"/>
</dbReference>
<dbReference type="AlphaFoldDB" id="A0A7K1KTA9"/>
<accession>A0A7K1KTA9</accession>
<dbReference type="PROSITE" id="PS50995">
    <property type="entry name" value="HTH_MARR_2"/>
    <property type="match status" value="1"/>
</dbReference>
<dbReference type="Proteomes" id="UP000432015">
    <property type="component" value="Unassembled WGS sequence"/>
</dbReference>
<dbReference type="InterPro" id="IPR039422">
    <property type="entry name" value="MarR/SlyA-like"/>
</dbReference>
<evidence type="ECO:0000313" key="3">
    <source>
        <dbReference type="Proteomes" id="UP000432015"/>
    </source>
</evidence>
<organism evidence="2 3">
    <name type="scientific">Actinomadura litoris</name>
    <dbReference type="NCBI Taxonomy" id="2678616"/>
    <lineage>
        <taxon>Bacteria</taxon>
        <taxon>Bacillati</taxon>
        <taxon>Actinomycetota</taxon>
        <taxon>Actinomycetes</taxon>
        <taxon>Streptosporangiales</taxon>
        <taxon>Thermomonosporaceae</taxon>
        <taxon>Actinomadura</taxon>
    </lineage>
</organism>
<gene>
    <name evidence="2" type="ORF">GNZ18_00895</name>
</gene>
<dbReference type="InterPro" id="IPR000835">
    <property type="entry name" value="HTH_MarR-typ"/>
</dbReference>
<dbReference type="Gene3D" id="1.10.10.10">
    <property type="entry name" value="Winged helix-like DNA-binding domain superfamily/Winged helix DNA-binding domain"/>
    <property type="match status" value="1"/>
</dbReference>
<sequence>MAATQEVALAAVALNSAGAALMGMSPSDSFCLWHVTEATQDEPVTSGRLAELTGLTTGAITGVVDRLEAAGFVTRERDPRDRRRQLIRPVPEKIAELYRLFEPLDETYEGLRLALSPRDREVILDYLRTVSGIMRAHVTVLREAHRRSKAPGRPRRTD</sequence>
<dbReference type="EMBL" id="WOFH01000001">
    <property type="protein sequence ID" value="MUN35166.1"/>
    <property type="molecule type" value="Genomic_DNA"/>
</dbReference>
<dbReference type="GO" id="GO:0006950">
    <property type="term" value="P:response to stress"/>
    <property type="evidence" value="ECO:0007669"/>
    <property type="project" value="TreeGrafter"/>
</dbReference>
<dbReference type="SMART" id="SM00347">
    <property type="entry name" value="HTH_MARR"/>
    <property type="match status" value="1"/>
</dbReference>
<dbReference type="InterPro" id="IPR036390">
    <property type="entry name" value="WH_DNA-bd_sf"/>
</dbReference>